<evidence type="ECO:0000259" key="1">
    <source>
        <dbReference type="Pfam" id="PF01370"/>
    </source>
</evidence>
<dbReference type="InterPro" id="IPR001509">
    <property type="entry name" value="Epimerase_deHydtase"/>
</dbReference>
<feature type="domain" description="NAD-dependent epimerase/dehydratase" evidence="1">
    <location>
        <begin position="7"/>
        <end position="235"/>
    </location>
</feature>
<name>A0A1M6NWI4_9FIRM</name>
<dbReference type="EMBL" id="FRAC01000008">
    <property type="protein sequence ID" value="SHK00022.1"/>
    <property type="molecule type" value="Genomic_DNA"/>
</dbReference>
<dbReference type="PANTHER" id="PTHR48079:SF6">
    <property type="entry name" value="NAD(P)-BINDING DOMAIN-CONTAINING PROTEIN-RELATED"/>
    <property type="match status" value="1"/>
</dbReference>
<reference evidence="2 3" key="1">
    <citation type="submission" date="2016-11" db="EMBL/GenBank/DDBJ databases">
        <authorList>
            <person name="Jaros S."/>
            <person name="Januszkiewicz K."/>
            <person name="Wedrychowicz H."/>
        </authorList>
    </citation>
    <scope>NUCLEOTIDE SEQUENCE [LARGE SCALE GENOMIC DNA]</scope>
    <source>
        <strain evidence="2 3">DSM 15929</strain>
    </source>
</reference>
<organism evidence="2 3">
    <name type="scientific">Anaerocolumna jejuensis DSM 15929</name>
    <dbReference type="NCBI Taxonomy" id="1121322"/>
    <lineage>
        <taxon>Bacteria</taxon>
        <taxon>Bacillati</taxon>
        <taxon>Bacillota</taxon>
        <taxon>Clostridia</taxon>
        <taxon>Lachnospirales</taxon>
        <taxon>Lachnospiraceae</taxon>
        <taxon>Anaerocolumna</taxon>
    </lineage>
</organism>
<dbReference type="Pfam" id="PF01370">
    <property type="entry name" value="Epimerase"/>
    <property type="match status" value="1"/>
</dbReference>
<keyword evidence="3" id="KW-1185">Reference proteome</keyword>
<dbReference type="STRING" id="1121322.SAMN02745136_01487"/>
<dbReference type="GO" id="GO:0005737">
    <property type="term" value="C:cytoplasm"/>
    <property type="evidence" value="ECO:0007669"/>
    <property type="project" value="TreeGrafter"/>
</dbReference>
<dbReference type="Gene3D" id="3.40.50.720">
    <property type="entry name" value="NAD(P)-binding Rossmann-like Domain"/>
    <property type="match status" value="1"/>
</dbReference>
<dbReference type="InterPro" id="IPR036291">
    <property type="entry name" value="NAD(P)-bd_dom_sf"/>
</dbReference>
<evidence type="ECO:0000313" key="3">
    <source>
        <dbReference type="Proteomes" id="UP000184386"/>
    </source>
</evidence>
<gene>
    <name evidence="2" type="ORF">SAMN02745136_01487</name>
</gene>
<dbReference type="GO" id="GO:0004029">
    <property type="term" value="F:aldehyde dehydrogenase (NAD+) activity"/>
    <property type="evidence" value="ECO:0007669"/>
    <property type="project" value="TreeGrafter"/>
</dbReference>
<sequence length="336" mass="36696">MNKRIYLLTGAAGLLGSNVSRQLIDRGEKVRTLVLNGDPAKKYIPAEAEIVMGDILDRESLDRFFSVEEGSEIIVIHSASVVTLNPNPSKKVHAVNVDGTRNILDMCLKYKVKKLVYISSTGAIPEKPGSQPIKEVTEFDPGAVVGYYSVTKAEATQLVLDAVKKHPELDASIVHPSGICGPNDYAFGPVSSFLIQYAKGEMKAGIEGTFNSVDVRDLADGVIVCCEKGRRGECYIMGNSLVSMKDMFQIVNQAAGLHYKPAILPVPLAKVLAKVMAVISRISGKPAMLTDFAIYNLARNNNFNYDKAVKELGYKVRPFEVTISDEIKWLKAEGKI</sequence>
<dbReference type="RefSeq" id="WP_073274366.1">
    <property type="nucleotide sequence ID" value="NZ_FRAC01000008.1"/>
</dbReference>
<accession>A0A1M6NWI4</accession>
<evidence type="ECO:0000313" key="2">
    <source>
        <dbReference type="EMBL" id="SHK00022.1"/>
    </source>
</evidence>
<protein>
    <submittedName>
        <fullName evidence="2">Dihydroflavonol-4-reductase</fullName>
    </submittedName>
</protein>
<dbReference type="SUPFAM" id="SSF51735">
    <property type="entry name" value="NAD(P)-binding Rossmann-fold domains"/>
    <property type="match status" value="1"/>
</dbReference>
<dbReference type="OrthoDB" id="9807212at2"/>
<dbReference type="Proteomes" id="UP000184386">
    <property type="component" value="Unassembled WGS sequence"/>
</dbReference>
<dbReference type="InterPro" id="IPR051783">
    <property type="entry name" value="NAD(P)-dependent_oxidoreduct"/>
</dbReference>
<dbReference type="PANTHER" id="PTHR48079">
    <property type="entry name" value="PROTEIN YEEZ"/>
    <property type="match status" value="1"/>
</dbReference>
<proteinExistence type="predicted"/>
<dbReference type="AlphaFoldDB" id="A0A1M6NWI4"/>